<accession>A0A0R1NRJ9</accession>
<comment type="caution">
    <text evidence="1">The sequence shown here is derived from an EMBL/GenBank/DDBJ whole genome shotgun (WGS) entry which is preliminary data.</text>
</comment>
<protein>
    <recommendedName>
        <fullName evidence="3">Replication initiation protein</fullName>
    </recommendedName>
</protein>
<name>A0A0R1NRJ9_9LACO</name>
<evidence type="ECO:0000313" key="2">
    <source>
        <dbReference type="Proteomes" id="UP000051311"/>
    </source>
</evidence>
<dbReference type="AlphaFoldDB" id="A0A0R1NRJ9"/>
<reference evidence="1 2" key="1">
    <citation type="journal article" date="2015" name="Genome Announc.">
        <title>Expanding the biotechnology potential of lactobacilli through comparative genomics of 213 strains and associated genera.</title>
        <authorList>
            <person name="Sun Z."/>
            <person name="Harris H.M."/>
            <person name="McCann A."/>
            <person name="Guo C."/>
            <person name="Argimon S."/>
            <person name="Zhang W."/>
            <person name="Yang X."/>
            <person name="Jeffery I.B."/>
            <person name="Cooney J.C."/>
            <person name="Kagawa T.F."/>
            <person name="Liu W."/>
            <person name="Song Y."/>
            <person name="Salvetti E."/>
            <person name="Wrobel A."/>
            <person name="Rasinkangas P."/>
            <person name="Parkhill J."/>
            <person name="Rea M.C."/>
            <person name="O'Sullivan O."/>
            <person name="Ritari J."/>
            <person name="Douillard F.P."/>
            <person name="Paul Ross R."/>
            <person name="Yang R."/>
            <person name="Briner A.E."/>
            <person name="Felis G.E."/>
            <person name="de Vos W.M."/>
            <person name="Barrangou R."/>
            <person name="Klaenhammer T.R."/>
            <person name="Caufield P.W."/>
            <person name="Cui Y."/>
            <person name="Zhang H."/>
            <person name="O'Toole P.W."/>
        </authorList>
    </citation>
    <scope>NUCLEOTIDE SEQUENCE [LARGE SCALE GENOMIC DNA]</scope>
    <source>
        <strain evidence="1 2">DSM 10532</strain>
    </source>
</reference>
<organism evidence="1 2">
    <name type="scientific">Lactobacillus gallinarum DSM 10532 = JCM 2011</name>
    <dbReference type="NCBI Taxonomy" id="1423748"/>
    <lineage>
        <taxon>Bacteria</taxon>
        <taxon>Bacillati</taxon>
        <taxon>Bacillota</taxon>
        <taxon>Bacilli</taxon>
        <taxon>Lactobacillales</taxon>
        <taxon>Lactobacillaceae</taxon>
        <taxon>Lactobacillus</taxon>
    </lineage>
</organism>
<gene>
    <name evidence="1" type="ORF">FC37_GL001749</name>
</gene>
<sequence length="339" mass="39893">MPASPTKGCFFTKRINSQMRQKEKIKPYLTSRLEVHFLDLLENNLCEISLDRVTVNGVFHAEQFTSKLHENNWALQKELDGHPTKFGLKRINSNGELLEKHNIATLVRNKGKNKHQGNWRLDTSNHIYSDKEKQKILAIINLFDEVHITRLDIAIDFINFDNAGMNYRFYKPNVKQYRITERNGAIGTIYCGSYGSSVQYCYYDKLKERNNKKARIPPNIRNWERLEIRLRRKKTLNWLDETKKALNYFKCPDKVKLNPNKKDMRKVAMLEYLINHPDRLNNNYLSKSTLAKYRKLLRQNKGLDNSLALIAINRLDKQTKSLEREINSYLGTNKLKEVS</sequence>
<proteinExistence type="predicted"/>
<evidence type="ECO:0000313" key="1">
    <source>
        <dbReference type="EMBL" id="KRL20900.1"/>
    </source>
</evidence>
<dbReference type="Proteomes" id="UP000051311">
    <property type="component" value="Unassembled WGS sequence"/>
</dbReference>
<dbReference type="EMBL" id="AZEL01000053">
    <property type="protein sequence ID" value="KRL20900.1"/>
    <property type="molecule type" value="Genomic_DNA"/>
</dbReference>
<dbReference type="STRING" id="1423748.FC37_GL001749"/>
<dbReference type="OrthoDB" id="2240478at2"/>
<dbReference type="PATRIC" id="fig|1423748.3.peg.1818"/>
<evidence type="ECO:0008006" key="3">
    <source>
        <dbReference type="Google" id="ProtNLM"/>
    </source>
</evidence>